<protein>
    <submittedName>
        <fullName evidence="1">Uncharacterized protein</fullName>
    </submittedName>
</protein>
<proteinExistence type="predicted"/>
<comment type="caution">
    <text evidence="1">The sequence shown here is derived from an EMBL/GenBank/DDBJ whole genome shotgun (WGS) entry which is preliminary data.</text>
</comment>
<keyword evidence="2" id="KW-1185">Reference proteome</keyword>
<name>A0A0V0T4G3_9BILA</name>
<dbReference type="OrthoDB" id="10435322at2759"/>
<gene>
    <name evidence="1" type="ORF">T05_12488</name>
</gene>
<evidence type="ECO:0000313" key="1">
    <source>
        <dbReference type="EMBL" id="KRX33920.1"/>
    </source>
</evidence>
<sequence>MEDEKLSSCILRKISSNSSIFMYPVAFNNEDTVDHVSLYLTPFAFGAPTGGNAPCSNMFVLRHINAYVSNKRPLKFPCAYLNTQERSRN</sequence>
<accession>A0A0V0T4G3</accession>
<dbReference type="AlphaFoldDB" id="A0A0V0T4G3"/>
<dbReference type="EMBL" id="JYDJ01000675">
    <property type="protein sequence ID" value="KRX33920.1"/>
    <property type="molecule type" value="Genomic_DNA"/>
</dbReference>
<dbReference type="Proteomes" id="UP000055048">
    <property type="component" value="Unassembled WGS sequence"/>
</dbReference>
<evidence type="ECO:0000313" key="2">
    <source>
        <dbReference type="Proteomes" id="UP000055048"/>
    </source>
</evidence>
<feature type="non-terminal residue" evidence="1">
    <location>
        <position position="89"/>
    </location>
</feature>
<organism evidence="1 2">
    <name type="scientific">Trichinella murrelli</name>
    <dbReference type="NCBI Taxonomy" id="144512"/>
    <lineage>
        <taxon>Eukaryota</taxon>
        <taxon>Metazoa</taxon>
        <taxon>Ecdysozoa</taxon>
        <taxon>Nematoda</taxon>
        <taxon>Enoplea</taxon>
        <taxon>Dorylaimia</taxon>
        <taxon>Trichinellida</taxon>
        <taxon>Trichinellidae</taxon>
        <taxon>Trichinella</taxon>
    </lineage>
</organism>
<reference evidence="1 2" key="1">
    <citation type="submission" date="2015-01" db="EMBL/GenBank/DDBJ databases">
        <title>Evolution of Trichinella species and genotypes.</title>
        <authorList>
            <person name="Korhonen P.K."/>
            <person name="Edoardo P."/>
            <person name="Giuseppe L.R."/>
            <person name="Gasser R.B."/>
        </authorList>
    </citation>
    <scope>NUCLEOTIDE SEQUENCE [LARGE SCALE GENOMIC DNA]</scope>
    <source>
        <strain evidence="1">ISS417</strain>
    </source>
</reference>